<feature type="domain" description="OmpR/PhoB-type" evidence="11">
    <location>
        <begin position="134"/>
        <end position="235"/>
    </location>
</feature>
<dbReference type="AlphaFoldDB" id="A0A2S7VK71"/>
<feature type="DNA-binding region" description="OmpR/PhoB-type" evidence="9">
    <location>
        <begin position="134"/>
        <end position="235"/>
    </location>
</feature>
<evidence type="ECO:0000256" key="9">
    <source>
        <dbReference type="PROSITE-ProRule" id="PRU01091"/>
    </source>
</evidence>
<dbReference type="CDD" id="cd00383">
    <property type="entry name" value="trans_reg_C"/>
    <property type="match status" value="1"/>
</dbReference>
<dbReference type="Gene3D" id="3.40.50.2300">
    <property type="match status" value="1"/>
</dbReference>
<evidence type="ECO:0000256" key="3">
    <source>
        <dbReference type="ARBA" id="ARBA00022553"/>
    </source>
</evidence>
<keyword evidence="6 9" id="KW-0238">DNA-binding</keyword>
<dbReference type="InterPro" id="IPR001789">
    <property type="entry name" value="Sig_transdc_resp-reg_receiver"/>
</dbReference>
<dbReference type="SMART" id="SM00862">
    <property type="entry name" value="Trans_reg_C"/>
    <property type="match status" value="1"/>
</dbReference>
<dbReference type="Gene3D" id="1.10.10.10">
    <property type="entry name" value="Winged helix-like DNA-binding domain superfamily/Winged helix DNA-binding domain"/>
    <property type="match status" value="1"/>
</dbReference>
<keyword evidence="4" id="KW-0902">Two-component regulatory system</keyword>
<dbReference type="Pfam" id="PF00072">
    <property type="entry name" value="Response_reg"/>
    <property type="match status" value="1"/>
</dbReference>
<sequence length="243" mass="27422">MSISKQILVVDDDKEIRELLEEYLTKNGFEVQTAAEGEEMKRCLAGGYPDLILLDIMMPGDDGFTLCQHIRKTSDVPIIMLTAVSEEMDQIIGLEIGADDYIAKPFSPRQLLARIKAILRRSKVSDNQHSNPSAKFISFSNWRLDTTAHRLVNVLNNEAFELTSGDYSLLMLFLSRPNQILDRDTISCATRGRDAQPSERGIDVALSRLRNRLGDKGRTQRLIKTSRGNGYIFTADVRYDDHA</sequence>
<evidence type="ECO:0000259" key="10">
    <source>
        <dbReference type="PROSITE" id="PS50110"/>
    </source>
</evidence>
<dbReference type="InterPro" id="IPR016032">
    <property type="entry name" value="Sig_transdc_resp-reg_C-effctor"/>
</dbReference>
<evidence type="ECO:0000256" key="7">
    <source>
        <dbReference type="ARBA" id="ARBA00023163"/>
    </source>
</evidence>
<dbReference type="GO" id="GO:0006355">
    <property type="term" value="P:regulation of DNA-templated transcription"/>
    <property type="evidence" value="ECO:0007669"/>
    <property type="project" value="InterPro"/>
</dbReference>
<name>A0A2S7VK71_PHOAN</name>
<dbReference type="SMART" id="SM00448">
    <property type="entry name" value="REC"/>
    <property type="match status" value="1"/>
</dbReference>
<dbReference type="RefSeq" id="WP_005364226.1">
    <property type="nucleotide sequence ID" value="NZ_JAKJTG010000023.1"/>
</dbReference>
<dbReference type="InterPro" id="IPR036388">
    <property type="entry name" value="WH-like_DNA-bd_sf"/>
</dbReference>
<dbReference type="GO" id="GO:0000976">
    <property type="term" value="F:transcription cis-regulatory region binding"/>
    <property type="evidence" value="ECO:0007669"/>
    <property type="project" value="TreeGrafter"/>
</dbReference>
<evidence type="ECO:0000256" key="5">
    <source>
        <dbReference type="ARBA" id="ARBA00023015"/>
    </source>
</evidence>
<keyword evidence="3 8" id="KW-0597">Phosphoprotein</keyword>
<dbReference type="SUPFAM" id="SSF46894">
    <property type="entry name" value="C-terminal effector domain of the bipartite response regulators"/>
    <property type="match status" value="1"/>
</dbReference>
<dbReference type="PANTHER" id="PTHR48111:SF4">
    <property type="entry name" value="DNA-BINDING DUAL TRANSCRIPTIONAL REGULATOR OMPR"/>
    <property type="match status" value="1"/>
</dbReference>
<dbReference type="GO" id="GO:0000156">
    <property type="term" value="F:phosphorelay response regulator activity"/>
    <property type="evidence" value="ECO:0007669"/>
    <property type="project" value="TreeGrafter"/>
</dbReference>
<dbReference type="Pfam" id="PF00486">
    <property type="entry name" value="Trans_reg_C"/>
    <property type="match status" value="1"/>
</dbReference>
<accession>A0A2S7VK71</accession>
<dbReference type="InterPro" id="IPR011006">
    <property type="entry name" value="CheY-like_superfamily"/>
</dbReference>
<dbReference type="FunFam" id="3.40.50.2300:FF:000001">
    <property type="entry name" value="DNA-binding response regulator PhoB"/>
    <property type="match status" value="1"/>
</dbReference>
<evidence type="ECO:0000256" key="6">
    <source>
        <dbReference type="ARBA" id="ARBA00023125"/>
    </source>
</evidence>
<evidence type="ECO:0000313" key="12">
    <source>
        <dbReference type="EMBL" id="PQJ62060.1"/>
    </source>
</evidence>
<dbReference type="InterPro" id="IPR001867">
    <property type="entry name" value="OmpR/PhoB-type_DNA-bd"/>
</dbReference>
<feature type="modified residue" description="4-aspartylphosphate" evidence="8">
    <location>
        <position position="55"/>
    </location>
</feature>
<evidence type="ECO:0000256" key="8">
    <source>
        <dbReference type="PROSITE-ProRule" id="PRU00169"/>
    </source>
</evidence>
<organism evidence="12 13">
    <name type="scientific">Photobacterium angustum</name>
    <dbReference type="NCBI Taxonomy" id="661"/>
    <lineage>
        <taxon>Bacteria</taxon>
        <taxon>Pseudomonadati</taxon>
        <taxon>Pseudomonadota</taxon>
        <taxon>Gammaproteobacteria</taxon>
        <taxon>Vibrionales</taxon>
        <taxon>Vibrionaceae</taxon>
        <taxon>Photobacterium</taxon>
    </lineage>
</organism>
<comment type="subcellular location">
    <subcellularLocation>
        <location evidence="1">Cytoplasm</location>
    </subcellularLocation>
</comment>
<evidence type="ECO:0000259" key="11">
    <source>
        <dbReference type="PROSITE" id="PS51755"/>
    </source>
</evidence>
<dbReference type="GO" id="GO:0032993">
    <property type="term" value="C:protein-DNA complex"/>
    <property type="evidence" value="ECO:0007669"/>
    <property type="project" value="TreeGrafter"/>
</dbReference>
<dbReference type="FunFam" id="1.10.10.10:FF:000099">
    <property type="entry name" value="Two-component system response regulator TorR"/>
    <property type="match status" value="1"/>
</dbReference>
<feature type="domain" description="Response regulatory" evidence="10">
    <location>
        <begin position="6"/>
        <end position="119"/>
    </location>
</feature>
<reference evidence="12 13" key="1">
    <citation type="submission" date="2016-12" db="EMBL/GenBank/DDBJ databases">
        <title>Diversity of luminous bacteria.</title>
        <authorList>
            <person name="Yoshizawa S."/>
            <person name="Kogure K."/>
        </authorList>
    </citation>
    <scope>NUCLEOTIDE SEQUENCE [LARGE SCALE GENOMIC DNA]</scope>
    <source>
        <strain evidence="12 13">LC1-200</strain>
    </source>
</reference>
<evidence type="ECO:0000313" key="13">
    <source>
        <dbReference type="Proteomes" id="UP000238730"/>
    </source>
</evidence>
<evidence type="ECO:0000256" key="4">
    <source>
        <dbReference type="ARBA" id="ARBA00023012"/>
    </source>
</evidence>
<evidence type="ECO:0000256" key="2">
    <source>
        <dbReference type="ARBA" id="ARBA00022490"/>
    </source>
</evidence>
<dbReference type="PROSITE" id="PS51755">
    <property type="entry name" value="OMPR_PHOB"/>
    <property type="match status" value="1"/>
</dbReference>
<dbReference type="SUPFAM" id="SSF52172">
    <property type="entry name" value="CheY-like"/>
    <property type="match status" value="1"/>
</dbReference>
<evidence type="ECO:0000256" key="1">
    <source>
        <dbReference type="ARBA" id="ARBA00004496"/>
    </source>
</evidence>
<gene>
    <name evidence="12" type="ORF">BTO08_17565</name>
</gene>
<dbReference type="PANTHER" id="PTHR48111">
    <property type="entry name" value="REGULATOR OF RPOS"/>
    <property type="match status" value="1"/>
</dbReference>
<dbReference type="InterPro" id="IPR039420">
    <property type="entry name" value="WalR-like"/>
</dbReference>
<dbReference type="Gene3D" id="6.10.250.690">
    <property type="match status" value="1"/>
</dbReference>
<keyword evidence="2" id="KW-0963">Cytoplasm</keyword>
<dbReference type="OrthoDB" id="9802426at2"/>
<protein>
    <submittedName>
        <fullName evidence="12">DNA-binding response regulator</fullName>
    </submittedName>
</protein>
<keyword evidence="7" id="KW-0804">Transcription</keyword>
<keyword evidence="5" id="KW-0805">Transcription regulation</keyword>
<comment type="caution">
    <text evidence="12">The sequence shown here is derived from an EMBL/GenBank/DDBJ whole genome shotgun (WGS) entry which is preliminary data.</text>
</comment>
<dbReference type="GO" id="GO:0005829">
    <property type="term" value="C:cytosol"/>
    <property type="evidence" value="ECO:0007669"/>
    <property type="project" value="TreeGrafter"/>
</dbReference>
<dbReference type="EMBL" id="MSCJ01000003">
    <property type="protein sequence ID" value="PQJ62060.1"/>
    <property type="molecule type" value="Genomic_DNA"/>
</dbReference>
<dbReference type="PROSITE" id="PS50110">
    <property type="entry name" value="RESPONSE_REGULATORY"/>
    <property type="match status" value="1"/>
</dbReference>
<dbReference type="Proteomes" id="UP000238730">
    <property type="component" value="Unassembled WGS sequence"/>
</dbReference>
<proteinExistence type="predicted"/>